<keyword evidence="4" id="KW-1185">Reference proteome</keyword>
<dbReference type="SMART" id="SM00429">
    <property type="entry name" value="IPT"/>
    <property type="match status" value="1"/>
</dbReference>
<evidence type="ECO:0000256" key="1">
    <source>
        <dbReference type="SAM" id="SignalP"/>
    </source>
</evidence>
<dbReference type="InterPro" id="IPR013783">
    <property type="entry name" value="Ig-like_fold"/>
</dbReference>
<dbReference type="PROSITE" id="PS51257">
    <property type="entry name" value="PROKAR_LIPOPROTEIN"/>
    <property type="match status" value="1"/>
</dbReference>
<evidence type="ECO:0000313" key="4">
    <source>
        <dbReference type="Proteomes" id="UP001206788"/>
    </source>
</evidence>
<dbReference type="CDD" id="cd00102">
    <property type="entry name" value="IPT"/>
    <property type="match status" value="1"/>
</dbReference>
<proteinExistence type="predicted"/>
<dbReference type="SUPFAM" id="SSF50965">
    <property type="entry name" value="Galactose oxidase, central domain"/>
    <property type="match status" value="1"/>
</dbReference>
<protein>
    <submittedName>
        <fullName evidence="3">IPT/TIG domain-containing protein</fullName>
    </submittedName>
</protein>
<accession>A0ABT2G872</accession>
<reference evidence="3 4" key="1">
    <citation type="submission" date="2022-08" db="EMBL/GenBank/DDBJ databases">
        <title>Algoriphagus sp. CAU 1643 isolated from mud.</title>
        <authorList>
            <person name="Kim W."/>
        </authorList>
    </citation>
    <scope>NUCLEOTIDE SEQUENCE [LARGE SCALE GENOMIC DNA]</scope>
    <source>
        <strain evidence="3 4">CAU 1643</strain>
    </source>
</reference>
<dbReference type="InterPro" id="IPR014756">
    <property type="entry name" value="Ig_E-set"/>
</dbReference>
<gene>
    <name evidence="3" type="ORF">NY014_13430</name>
</gene>
<sequence>MLKLRSLGILLMLFWIASCTEENLGVTFVTTEEVLFASGDQVRLLGRVISDQDVQVQDHGFYLAEDEAFSSPQIISLGEKSGPGRFIGEVSGLKVGTIYFAKSFMELSGEMIFGNSLELSTLEPAVKSFSPEFAAVGEELIIEGRNFGEDTRVFFGDQEAQVLENTLQSKLLVRVPNPGDEAQVPIRVQVQDREVSSPTLFEYQIGTYELISTYPQEIKLYDNVFFQNGPNEFYIGLGSERRLSFINGFQKFDAASSSWESVQFPGSSRSFAFFTDRYIGGGLSQLGSNPFVFDPTFWKFESGQFIQKPDLPFLTRDALAFEFEEDLYVLGSNANSMPFFSKFNSSTESWEVLPNSPVSFGRNDVSFTYQNKAYLLSTSDASIWTFDFSLQTWEEIASFPGNLGNGRGMARIIGNKAYIGLFERTNELWELDLDTFTWTRKNPMPGLPQSVLVGHFVSGPNIYIIRVPDITLAGQYPMDLYRFDPNGI</sequence>
<evidence type="ECO:0000259" key="2">
    <source>
        <dbReference type="SMART" id="SM00429"/>
    </source>
</evidence>
<dbReference type="InterPro" id="IPR011043">
    <property type="entry name" value="Gal_Oxase/kelch_b-propeller"/>
</dbReference>
<dbReference type="Proteomes" id="UP001206788">
    <property type="component" value="Unassembled WGS sequence"/>
</dbReference>
<dbReference type="Gene3D" id="2.60.40.10">
    <property type="entry name" value="Immunoglobulins"/>
    <property type="match status" value="1"/>
</dbReference>
<organism evidence="3 4">
    <name type="scientific">Algoriphagus limi</name>
    <dbReference type="NCBI Taxonomy" id="2975273"/>
    <lineage>
        <taxon>Bacteria</taxon>
        <taxon>Pseudomonadati</taxon>
        <taxon>Bacteroidota</taxon>
        <taxon>Cytophagia</taxon>
        <taxon>Cytophagales</taxon>
        <taxon>Cyclobacteriaceae</taxon>
        <taxon>Algoriphagus</taxon>
    </lineage>
</organism>
<dbReference type="InterPro" id="IPR002909">
    <property type="entry name" value="IPT_dom"/>
</dbReference>
<dbReference type="SUPFAM" id="SSF81296">
    <property type="entry name" value="E set domains"/>
    <property type="match status" value="1"/>
</dbReference>
<dbReference type="Gene3D" id="2.120.10.80">
    <property type="entry name" value="Kelch-type beta propeller"/>
    <property type="match status" value="1"/>
</dbReference>
<keyword evidence="1" id="KW-0732">Signal</keyword>
<feature type="signal peptide" evidence="1">
    <location>
        <begin position="1"/>
        <end position="20"/>
    </location>
</feature>
<name>A0ABT2G872_9BACT</name>
<feature type="domain" description="IPT/TIG" evidence="2">
    <location>
        <begin position="123"/>
        <end position="204"/>
    </location>
</feature>
<dbReference type="Pfam" id="PF01833">
    <property type="entry name" value="TIG"/>
    <property type="match status" value="1"/>
</dbReference>
<dbReference type="EMBL" id="JANWGH010000003">
    <property type="protein sequence ID" value="MCS5491441.1"/>
    <property type="molecule type" value="Genomic_DNA"/>
</dbReference>
<dbReference type="RefSeq" id="WP_259415098.1">
    <property type="nucleotide sequence ID" value="NZ_JANWGH010000003.1"/>
</dbReference>
<dbReference type="InterPro" id="IPR015915">
    <property type="entry name" value="Kelch-typ_b-propeller"/>
</dbReference>
<evidence type="ECO:0000313" key="3">
    <source>
        <dbReference type="EMBL" id="MCS5491441.1"/>
    </source>
</evidence>
<feature type="chain" id="PRO_5047056727" evidence="1">
    <location>
        <begin position="21"/>
        <end position="488"/>
    </location>
</feature>
<comment type="caution">
    <text evidence="3">The sequence shown here is derived from an EMBL/GenBank/DDBJ whole genome shotgun (WGS) entry which is preliminary data.</text>
</comment>